<dbReference type="AlphaFoldDB" id="A0A833QBU9"/>
<evidence type="ECO:0000256" key="4">
    <source>
        <dbReference type="ARBA" id="ARBA00023295"/>
    </source>
</evidence>
<keyword evidence="6" id="KW-0961">Cell wall biogenesis/degradation</keyword>
<evidence type="ECO:0000256" key="6">
    <source>
        <dbReference type="RuleBase" id="RU361120"/>
    </source>
</evidence>
<comment type="caution">
    <text evidence="8">The sequence shown here is derived from an EMBL/GenBank/DDBJ whole genome shotgun (WGS) entry which is preliminary data.</text>
</comment>
<evidence type="ECO:0000256" key="3">
    <source>
        <dbReference type="ARBA" id="ARBA00023157"/>
    </source>
</evidence>
<dbReference type="PROSITE" id="PS51762">
    <property type="entry name" value="GH16_2"/>
    <property type="match status" value="1"/>
</dbReference>
<dbReference type="InterPro" id="IPR016455">
    <property type="entry name" value="XTH"/>
</dbReference>
<organism evidence="8 9">
    <name type="scientific">Carex littledalei</name>
    <dbReference type="NCBI Taxonomy" id="544730"/>
    <lineage>
        <taxon>Eukaryota</taxon>
        <taxon>Viridiplantae</taxon>
        <taxon>Streptophyta</taxon>
        <taxon>Embryophyta</taxon>
        <taxon>Tracheophyta</taxon>
        <taxon>Spermatophyta</taxon>
        <taxon>Magnoliopsida</taxon>
        <taxon>Liliopsida</taxon>
        <taxon>Poales</taxon>
        <taxon>Cyperaceae</taxon>
        <taxon>Cyperoideae</taxon>
        <taxon>Cariceae</taxon>
        <taxon>Carex</taxon>
        <taxon>Carex subgen. Euthyceras</taxon>
    </lineage>
</organism>
<dbReference type="InterPro" id="IPR044791">
    <property type="entry name" value="Beta-glucanase/XTH"/>
</dbReference>
<dbReference type="GO" id="GO:0010411">
    <property type="term" value="P:xyloglucan metabolic process"/>
    <property type="evidence" value="ECO:0007669"/>
    <property type="project" value="InterPro"/>
</dbReference>
<dbReference type="EC" id="2.4.1.207" evidence="6"/>
<dbReference type="PIRSF" id="PIRSF005604">
    <property type="entry name" value="XET"/>
    <property type="match status" value="1"/>
</dbReference>
<accession>A0A833QBU9</accession>
<keyword evidence="6" id="KW-0052">Apoplast</keyword>
<dbReference type="Proteomes" id="UP000623129">
    <property type="component" value="Unassembled WGS sequence"/>
</dbReference>
<gene>
    <name evidence="8" type="ORF">FCM35_KLT21958</name>
</gene>
<dbReference type="GO" id="GO:0016762">
    <property type="term" value="F:xyloglucan:xyloglucosyl transferase activity"/>
    <property type="evidence" value="ECO:0007669"/>
    <property type="project" value="UniProtKB-EC"/>
</dbReference>
<dbReference type="GO" id="GO:0071555">
    <property type="term" value="P:cell wall organization"/>
    <property type="evidence" value="ECO:0007669"/>
    <property type="project" value="UniProtKB-KW"/>
</dbReference>
<dbReference type="SUPFAM" id="SSF49899">
    <property type="entry name" value="Concanavalin A-like lectins/glucanases"/>
    <property type="match status" value="1"/>
</dbReference>
<protein>
    <recommendedName>
        <fullName evidence="6">Xyloglucan endotransglucosylase/hydrolase</fullName>
        <ecNumber evidence="6">2.4.1.207</ecNumber>
    </recommendedName>
</protein>
<keyword evidence="6" id="KW-0134">Cell wall</keyword>
<proteinExistence type="inferred from homology"/>
<comment type="similarity">
    <text evidence="6">Belongs to the glycosyl hydrolase 16 family.</text>
</comment>
<comment type="PTM">
    <text evidence="6">Contains at least one intrachain disulfide bond essential for its enzymatic activity.</text>
</comment>
<keyword evidence="6" id="KW-0732">Signal</keyword>
<reference evidence="8" key="1">
    <citation type="submission" date="2020-01" db="EMBL/GenBank/DDBJ databases">
        <title>Genome sequence of Kobresia littledalei, the first chromosome-level genome in the family Cyperaceae.</title>
        <authorList>
            <person name="Qu G."/>
        </authorList>
    </citation>
    <scope>NUCLEOTIDE SEQUENCE</scope>
    <source>
        <strain evidence="8">C.B.Clarke</strain>
        <tissue evidence="8">Leaf</tissue>
    </source>
</reference>
<evidence type="ECO:0000256" key="1">
    <source>
        <dbReference type="ARBA" id="ARBA00022679"/>
    </source>
</evidence>
<dbReference type="InterPro" id="IPR010713">
    <property type="entry name" value="XET_C"/>
</dbReference>
<feature type="signal peptide" evidence="6">
    <location>
        <begin position="1"/>
        <end position="20"/>
    </location>
</feature>
<keyword evidence="4 6" id="KW-0326">Glycosidase</keyword>
<comment type="subcellular location">
    <subcellularLocation>
        <location evidence="6">Secreted</location>
        <location evidence="6">Cell wall</location>
    </subcellularLocation>
    <subcellularLocation>
        <location evidence="6">Secreted</location>
        <location evidence="6">Extracellular space</location>
        <location evidence="6">Apoplast</location>
    </subcellularLocation>
</comment>
<evidence type="ECO:0000256" key="5">
    <source>
        <dbReference type="PIRSR" id="PIRSR005604-1"/>
    </source>
</evidence>
<dbReference type="Gene3D" id="2.60.120.200">
    <property type="match status" value="1"/>
</dbReference>
<dbReference type="InterPro" id="IPR013320">
    <property type="entry name" value="ConA-like_dom_sf"/>
</dbReference>
<feature type="domain" description="GH16" evidence="7">
    <location>
        <begin position="16"/>
        <end position="230"/>
    </location>
</feature>
<dbReference type="GO" id="GO:0042546">
    <property type="term" value="P:cell wall biogenesis"/>
    <property type="evidence" value="ECO:0007669"/>
    <property type="project" value="InterPro"/>
</dbReference>
<feature type="active site" description="Proton donor" evidence="5">
    <location>
        <position position="118"/>
    </location>
</feature>
<dbReference type="PANTHER" id="PTHR31062">
    <property type="entry name" value="XYLOGLUCAN ENDOTRANSGLUCOSYLASE/HYDROLASE PROTEIN 8-RELATED"/>
    <property type="match status" value="1"/>
</dbReference>
<feature type="active site" description="Nucleophile" evidence="5">
    <location>
        <position position="114"/>
    </location>
</feature>
<evidence type="ECO:0000256" key="2">
    <source>
        <dbReference type="ARBA" id="ARBA00022801"/>
    </source>
</evidence>
<dbReference type="InterPro" id="IPR000757">
    <property type="entry name" value="Beta-glucanase-like"/>
</dbReference>
<keyword evidence="1 6" id="KW-0808">Transferase</keyword>
<name>A0A833QBU9_9POAL</name>
<comment type="function">
    <text evidence="6">Catalyzes xyloglucan endohydrolysis (XEH) and/or endotransglycosylation (XET). Cleaves and religates xyloglucan polymers, an essential constituent of the primary cell wall, and thereby participates in cell wall construction of growing tissues.</text>
</comment>
<keyword evidence="6" id="KW-0964">Secreted</keyword>
<sequence>MNSLLLPFLLFVVLFHCTNAQPSPGYYPSSKFRSIAFSQGYSNLWGSQHQSPSQDQSALTIWLDKSSGSGFKSIKSYRNGYFGASMKLQAGYTAGVNNAFYLSNNQQYPGYHDEIDIELLGTIPGEPYTLQTNVYVRGSGDGKLIGREMRFHLWFDPSADFHHYAILWNPDEIIFYVDDIPIRRYENKVDGTFPDREMWMYGSIWDASDWATDNGKYRADYQYQPFVAHFTNFKIGGCTTDSPANCHPVPASGTGSALSDQQYQAMLWAQKNSMTYYYCQDSSKDRSLYPEC</sequence>
<dbReference type="FunFam" id="2.60.120.200:FF:000025">
    <property type="entry name" value="Xyloglucan endotransglucosylase/hydrolase"/>
    <property type="match status" value="1"/>
</dbReference>
<evidence type="ECO:0000313" key="8">
    <source>
        <dbReference type="EMBL" id="KAF3319786.1"/>
    </source>
</evidence>
<keyword evidence="3" id="KW-1015">Disulfide bond</keyword>
<dbReference type="Pfam" id="PF00722">
    <property type="entry name" value="Glyco_hydro_16"/>
    <property type="match status" value="1"/>
</dbReference>
<evidence type="ECO:0000313" key="9">
    <source>
        <dbReference type="Proteomes" id="UP000623129"/>
    </source>
</evidence>
<keyword evidence="9" id="KW-1185">Reference proteome</keyword>
<dbReference type="GO" id="GO:0004553">
    <property type="term" value="F:hydrolase activity, hydrolyzing O-glycosyl compounds"/>
    <property type="evidence" value="ECO:0007669"/>
    <property type="project" value="InterPro"/>
</dbReference>
<dbReference type="Pfam" id="PF06955">
    <property type="entry name" value="XET_C"/>
    <property type="match status" value="1"/>
</dbReference>
<evidence type="ECO:0000259" key="7">
    <source>
        <dbReference type="PROSITE" id="PS51762"/>
    </source>
</evidence>
<feature type="chain" id="PRO_5033097558" description="Xyloglucan endotransglucosylase/hydrolase" evidence="6">
    <location>
        <begin position="21"/>
        <end position="292"/>
    </location>
</feature>
<keyword evidence="2 6" id="KW-0378">Hydrolase</keyword>
<dbReference type="EMBL" id="SWLB01000207">
    <property type="protein sequence ID" value="KAF3319786.1"/>
    <property type="molecule type" value="Genomic_DNA"/>
</dbReference>
<dbReference type="GO" id="GO:0048046">
    <property type="term" value="C:apoplast"/>
    <property type="evidence" value="ECO:0007669"/>
    <property type="project" value="UniProtKB-SubCell"/>
</dbReference>
<dbReference type="OrthoDB" id="4781at2759"/>